<accession>A0A2Z3HHF8</accession>
<evidence type="ECO:0000256" key="4">
    <source>
        <dbReference type="ARBA" id="ARBA00022475"/>
    </source>
</evidence>
<evidence type="ECO:0000256" key="1">
    <source>
        <dbReference type="ARBA" id="ARBA00004651"/>
    </source>
</evidence>
<dbReference type="Pfam" id="PF01925">
    <property type="entry name" value="TauE"/>
    <property type="match status" value="1"/>
</dbReference>
<evidence type="ECO:0000256" key="7">
    <source>
        <dbReference type="ARBA" id="ARBA00023136"/>
    </source>
</evidence>
<evidence type="ECO:0000256" key="2">
    <source>
        <dbReference type="ARBA" id="ARBA00009142"/>
    </source>
</evidence>
<dbReference type="Proteomes" id="UP000245802">
    <property type="component" value="Chromosome"/>
</dbReference>
<organism evidence="9 10">
    <name type="scientific">Gemmata obscuriglobus</name>
    <dbReference type="NCBI Taxonomy" id="114"/>
    <lineage>
        <taxon>Bacteria</taxon>
        <taxon>Pseudomonadati</taxon>
        <taxon>Planctomycetota</taxon>
        <taxon>Planctomycetia</taxon>
        <taxon>Gemmatales</taxon>
        <taxon>Gemmataceae</taxon>
        <taxon>Gemmata</taxon>
    </lineage>
</organism>
<comment type="similarity">
    <text evidence="2 8">Belongs to the 4-toluene sulfonate uptake permease (TSUP) (TC 2.A.102) family.</text>
</comment>
<evidence type="ECO:0000313" key="10">
    <source>
        <dbReference type="Proteomes" id="UP000245802"/>
    </source>
</evidence>
<evidence type="ECO:0000313" key="9">
    <source>
        <dbReference type="EMBL" id="AWM40850.1"/>
    </source>
</evidence>
<dbReference type="AlphaFoldDB" id="A0A2Z3HHF8"/>
<dbReference type="KEGG" id="gog:C1280_30245"/>
<name>A0A2Z3HHF8_9BACT</name>
<reference evidence="9 10" key="1">
    <citation type="submission" date="2018-01" db="EMBL/GenBank/DDBJ databases">
        <title>G. obscuriglobus.</title>
        <authorList>
            <person name="Franke J."/>
            <person name="Blomberg W."/>
            <person name="Selmecki A."/>
        </authorList>
    </citation>
    <scope>NUCLEOTIDE SEQUENCE [LARGE SCALE GENOMIC DNA]</scope>
    <source>
        <strain evidence="9 10">DSM 5831</strain>
    </source>
</reference>
<feature type="transmembrane region" description="Helical" evidence="8">
    <location>
        <begin position="241"/>
        <end position="259"/>
    </location>
</feature>
<keyword evidence="6 8" id="KW-1133">Transmembrane helix</keyword>
<dbReference type="InterPro" id="IPR052017">
    <property type="entry name" value="TSUP"/>
</dbReference>
<proteinExistence type="inferred from homology"/>
<feature type="transmembrane region" description="Helical" evidence="8">
    <location>
        <begin position="162"/>
        <end position="181"/>
    </location>
</feature>
<dbReference type="GO" id="GO:0005886">
    <property type="term" value="C:plasma membrane"/>
    <property type="evidence" value="ECO:0007669"/>
    <property type="project" value="UniProtKB-SubCell"/>
</dbReference>
<keyword evidence="3" id="KW-0813">Transport</keyword>
<evidence type="ECO:0000256" key="5">
    <source>
        <dbReference type="ARBA" id="ARBA00022692"/>
    </source>
</evidence>
<dbReference type="OrthoDB" id="9807082at2"/>
<dbReference type="PANTHER" id="PTHR30269">
    <property type="entry name" value="TRANSMEMBRANE PROTEIN YFCA"/>
    <property type="match status" value="1"/>
</dbReference>
<protein>
    <recommendedName>
        <fullName evidence="8">Probable membrane transporter protein</fullName>
    </recommendedName>
</protein>
<dbReference type="InterPro" id="IPR002781">
    <property type="entry name" value="TM_pro_TauE-like"/>
</dbReference>
<feature type="transmembrane region" description="Helical" evidence="8">
    <location>
        <begin position="213"/>
        <end position="234"/>
    </location>
</feature>
<keyword evidence="10" id="KW-1185">Reference proteome</keyword>
<gene>
    <name evidence="9" type="ORF">C1280_30245</name>
</gene>
<dbReference type="EMBL" id="CP025958">
    <property type="protein sequence ID" value="AWM40850.1"/>
    <property type="molecule type" value="Genomic_DNA"/>
</dbReference>
<keyword evidence="7 8" id="KW-0472">Membrane</keyword>
<evidence type="ECO:0000256" key="8">
    <source>
        <dbReference type="RuleBase" id="RU363041"/>
    </source>
</evidence>
<dbReference type="PANTHER" id="PTHR30269:SF0">
    <property type="entry name" value="MEMBRANE TRANSPORTER PROTEIN YFCA-RELATED"/>
    <property type="match status" value="1"/>
</dbReference>
<feature type="transmembrane region" description="Helical" evidence="8">
    <location>
        <begin position="7"/>
        <end position="33"/>
    </location>
</feature>
<evidence type="ECO:0000256" key="6">
    <source>
        <dbReference type="ARBA" id="ARBA00022989"/>
    </source>
</evidence>
<feature type="transmembrane region" description="Helical" evidence="8">
    <location>
        <begin position="188"/>
        <end position="207"/>
    </location>
</feature>
<feature type="transmembrane region" description="Helical" evidence="8">
    <location>
        <begin position="39"/>
        <end position="62"/>
    </location>
</feature>
<sequence>MPIDFWTYVFLCGSAFLAGIMNAVAGGGTLLTFPALTGVLSAAMANGTSTVALLPGSCAGALGYRKELWECRRFVLRMCAPSLAGGFLGAWLVGENQDAFATLVPWLILTAALLFVAQAPLSKWVKSRAARDGAQPEHHEPGRITQALVIGFQFLVATYGGYFGAGIGILMLSALGFMGVGDIHRMNAVKTCLAALINAASVVVFVRDGLVDWNFVLVMAAAATAGGYMGARVARRLPASYVRYAVIAIGFGLSAFYFVKKYV</sequence>
<dbReference type="RefSeq" id="WP_010052821.1">
    <property type="nucleotide sequence ID" value="NZ_CP025958.1"/>
</dbReference>
<feature type="transmembrane region" description="Helical" evidence="8">
    <location>
        <begin position="99"/>
        <end position="119"/>
    </location>
</feature>
<keyword evidence="4 8" id="KW-1003">Cell membrane</keyword>
<comment type="subcellular location">
    <subcellularLocation>
        <location evidence="1 8">Cell membrane</location>
        <topology evidence="1 8">Multi-pass membrane protein</topology>
    </subcellularLocation>
</comment>
<feature type="transmembrane region" description="Helical" evidence="8">
    <location>
        <begin position="74"/>
        <end position="93"/>
    </location>
</feature>
<keyword evidence="5 8" id="KW-0812">Transmembrane</keyword>
<evidence type="ECO:0000256" key="3">
    <source>
        <dbReference type="ARBA" id="ARBA00022448"/>
    </source>
</evidence>